<keyword evidence="2" id="KW-0812">Transmembrane</keyword>
<reference evidence="3" key="1">
    <citation type="journal article" date="2013" name="J. Plant Res.">
        <title>Effect of fungi and light on seed germination of three Opuntia species from semiarid lands of central Mexico.</title>
        <authorList>
            <person name="Delgado-Sanchez P."/>
            <person name="Jimenez-Bremont J.F."/>
            <person name="Guerrero-Gonzalez Mde L."/>
            <person name="Flores J."/>
        </authorList>
    </citation>
    <scope>NUCLEOTIDE SEQUENCE</scope>
    <source>
        <tissue evidence="3">Cladode</tissue>
    </source>
</reference>
<organism evidence="3">
    <name type="scientific">Opuntia streptacantha</name>
    <name type="common">Prickly pear cactus</name>
    <name type="synonym">Opuntia cardona</name>
    <dbReference type="NCBI Taxonomy" id="393608"/>
    <lineage>
        <taxon>Eukaryota</taxon>
        <taxon>Viridiplantae</taxon>
        <taxon>Streptophyta</taxon>
        <taxon>Embryophyta</taxon>
        <taxon>Tracheophyta</taxon>
        <taxon>Spermatophyta</taxon>
        <taxon>Magnoliopsida</taxon>
        <taxon>eudicotyledons</taxon>
        <taxon>Gunneridae</taxon>
        <taxon>Pentapetalae</taxon>
        <taxon>Caryophyllales</taxon>
        <taxon>Cactineae</taxon>
        <taxon>Cactaceae</taxon>
        <taxon>Opuntioideae</taxon>
        <taxon>Opuntia</taxon>
    </lineage>
</organism>
<protein>
    <submittedName>
        <fullName evidence="3">Uncharacterized protein</fullName>
    </submittedName>
</protein>
<feature type="region of interest" description="Disordered" evidence="1">
    <location>
        <begin position="127"/>
        <end position="152"/>
    </location>
</feature>
<evidence type="ECO:0000256" key="2">
    <source>
        <dbReference type="SAM" id="Phobius"/>
    </source>
</evidence>
<proteinExistence type="predicted"/>
<dbReference type="AlphaFoldDB" id="A0A7C8Z339"/>
<evidence type="ECO:0000256" key="1">
    <source>
        <dbReference type="SAM" id="MobiDB-lite"/>
    </source>
</evidence>
<feature type="transmembrane region" description="Helical" evidence="2">
    <location>
        <begin position="20"/>
        <end position="44"/>
    </location>
</feature>
<keyword evidence="2" id="KW-0472">Membrane</keyword>
<reference evidence="3" key="2">
    <citation type="submission" date="2020-07" db="EMBL/GenBank/DDBJ databases">
        <authorList>
            <person name="Vera ALvarez R."/>
            <person name="Arias-Moreno D.M."/>
            <person name="Jimenez-Jacinto V."/>
            <person name="Jimenez-Bremont J.F."/>
            <person name="Swaminathan K."/>
            <person name="Moose S.P."/>
            <person name="Guerrero-Gonzalez M.L."/>
            <person name="Marino-Ramirez L."/>
            <person name="Landsman D."/>
            <person name="Rodriguez-Kessler M."/>
            <person name="Delgado-Sanchez P."/>
        </authorList>
    </citation>
    <scope>NUCLEOTIDE SEQUENCE</scope>
    <source>
        <tissue evidence="3">Cladode</tissue>
    </source>
</reference>
<keyword evidence="2" id="KW-1133">Transmembrane helix</keyword>
<evidence type="ECO:0000313" key="3">
    <source>
        <dbReference type="EMBL" id="MBA4632999.1"/>
    </source>
</evidence>
<dbReference type="EMBL" id="GISG01085083">
    <property type="protein sequence ID" value="MBA4632999.1"/>
    <property type="molecule type" value="Transcribed_RNA"/>
</dbReference>
<feature type="compositionally biased region" description="Basic and acidic residues" evidence="1">
    <location>
        <begin position="133"/>
        <end position="145"/>
    </location>
</feature>
<sequence length="152" mass="16311">MGGANEASTDSKERSNAYMLVRCFSGTISANIGLFVAAAFQVIMSPIINKTKPCIKAEEGSLGNPNNSIAAKGMAEPALIWDKIILPELGKRIESKSPIFPPNKAPMDAAIEKRVMSSAVVSWEKPMSSNHNDVNDNADHGKDPDTPWATII</sequence>
<name>A0A7C8Z339_OPUST</name>
<accession>A0A7C8Z339</accession>